<evidence type="ECO:0000313" key="3">
    <source>
        <dbReference type="EMBL" id="MDM1696697.1"/>
    </source>
</evidence>
<dbReference type="Proteomes" id="UP000063953">
    <property type="component" value="Chromosome"/>
</dbReference>
<dbReference type="RefSeq" id="WP_053100779.1">
    <property type="nucleotide sequence ID" value="NZ_CP012365.1"/>
</dbReference>
<reference evidence="2 4" key="1">
    <citation type="journal article" date="2015" name="Genome Announc.">
        <title>Genome Sequences of Oblitimonas alkaliphila gen. nov. sp. nov. (Proposed), a Novel Bacterium of the Pseudomonadaceae Family.</title>
        <authorList>
            <person name="Lauer A.C."/>
            <person name="Nicholson A.C."/>
            <person name="Humrighouse B.W."/>
            <person name="Emery B."/>
            <person name="Drobish A."/>
            <person name="Juieng P."/>
            <person name="Loparev V."/>
            <person name="McQuiston J.R."/>
        </authorList>
    </citation>
    <scope>NUCLEOTIDE SEQUENCE [LARGE SCALE GENOMIC DNA]</scope>
    <source>
        <strain evidence="2 4">E5571</strain>
    </source>
</reference>
<proteinExistence type="predicted"/>
<dbReference type="InterPro" id="IPR014030">
    <property type="entry name" value="Ketoacyl_synth_N"/>
</dbReference>
<organism evidence="2 4">
    <name type="scientific">Thiopseudomonas alkaliphila</name>
    <dbReference type="NCBI Taxonomy" id="1697053"/>
    <lineage>
        <taxon>Bacteria</taxon>
        <taxon>Pseudomonadati</taxon>
        <taxon>Pseudomonadota</taxon>
        <taxon>Gammaproteobacteria</taxon>
        <taxon>Pseudomonadales</taxon>
        <taxon>Pseudomonadaceae</taxon>
        <taxon>Thiopseudomonas</taxon>
    </lineage>
</organism>
<evidence type="ECO:0000313" key="4">
    <source>
        <dbReference type="Proteomes" id="UP000063953"/>
    </source>
</evidence>
<dbReference type="Pfam" id="PF13723">
    <property type="entry name" value="Ketoacyl-synt_2"/>
    <property type="match status" value="1"/>
</dbReference>
<name>A0A0K1XEM5_9GAMM</name>
<evidence type="ECO:0000313" key="2">
    <source>
        <dbReference type="EMBL" id="AKX59612.1"/>
    </source>
</evidence>
<feature type="domain" description="Beta-ketoacyl synthase-like N-terminal" evidence="1">
    <location>
        <begin position="28"/>
        <end position="238"/>
    </location>
</feature>
<reference evidence="3" key="2">
    <citation type="submission" date="2020-06" db="EMBL/GenBank/DDBJ databases">
        <authorList>
            <person name="Dong N."/>
        </authorList>
    </citation>
    <scope>NUCLEOTIDE SEQUENCE</scope>
    <source>
        <strain evidence="3">DF46-2-2</strain>
    </source>
</reference>
<dbReference type="AlphaFoldDB" id="A0A0K1XEM5"/>
<keyword evidence="4" id="KW-1185">Reference proteome</keyword>
<sequence length="243" mass="27167">MRFTIKQWNAYTLGCSSPKSWECYLAGKELPLDREEIDVSFLPALQRRRLTSLAKMVFHVAWPLGRSDGPQPLVFSSRHGDNIKNLALLVDVANKEPLSPASFSLSVHNAITGLWSIYRQQTAEMIAVAARRDSLETAVIEACLLLNQGHSSVLVVVAEDSQPEFYQPWIDDVPYPYALALEIAPGNDWQLTQEGALTILPFENQPRLPAGLSIISLLLGKVTEQIKRGATNQAWRWKHHVKG</sequence>
<dbReference type="EMBL" id="JACANB010000005">
    <property type="protein sequence ID" value="MDM1696697.1"/>
    <property type="molecule type" value="Genomic_DNA"/>
</dbReference>
<evidence type="ECO:0000259" key="1">
    <source>
        <dbReference type="Pfam" id="PF13723"/>
    </source>
</evidence>
<protein>
    <submittedName>
        <fullName evidence="3">Beta-ketoacyl synthase chain length factor</fullName>
    </submittedName>
</protein>
<gene>
    <name evidence="2" type="ORF">AKN88_06490</name>
    <name evidence="3" type="ORF">HX099_08510</name>
</gene>
<reference evidence="3" key="3">
    <citation type="journal article" date="2022" name="Sci. Total Environ.">
        <title>Prevalence, transmission, and molecular epidemiology of tet(X)-positive bacteria among humans, animals, and environmental niches in China: An epidemiological, and genomic-based study.</title>
        <authorList>
            <person name="Dong N."/>
            <person name="Zeng Y."/>
            <person name="Cai C."/>
            <person name="Sun C."/>
            <person name="Lu J."/>
            <person name="Liu C."/>
            <person name="Zhou H."/>
            <person name="Sun Q."/>
            <person name="Shu L."/>
            <person name="Wang H."/>
            <person name="Wang Y."/>
            <person name="Wang S."/>
            <person name="Wu C."/>
            <person name="Chan E.W."/>
            <person name="Chen G."/>
            <person name="Shen Z."/>
            <person name="Chen S."/>
            <person name="Zhang R."/>
        </authorList>
    </citation>
    <scope>NUCLEOTIDE SEQUENCE</scope>
    <source>
        <strain evidence="3">DF46-2-2</strain>
    </source>
</reference>
<dbReference type="Proteomes" id="UP001173465">
    <property type="component" value="Unassembled WGS sequence"/>
</dbReference>
<dbReference type="SUPFAM" id="SSF53901">
    <property type="entry name" value="Thiolase-like"/>
    <property type="match status" value="1"/>
</dbReference>
<dbReference type="PATRIC" id="fig|1698449.3.peg.1302"/>
<dbReference type="InterPro" id="IPR016039">
    <property type="entry name" value="Thiolase-like"/>
</dbReference>
<accession>A0A0K1XEM5</accession>
<dbReference type="EMBL" id="CP012365">
    <property type="protein sequence ID" value="AKX59612.1"/>
    <property type="molecule type" value="Genomic_DNA"/>
</dbReference>
<dbReference type="GO" id="GO:0016746">
    <property type="term" value="F:acyltransferase activity"/>
    <property type="evidence" value="ECO:0007669"/>
    <property type="project" value="InterPro"/>
</dbReference>